<evidence type="ECO:0000313" key="1">
    <source>
        <dbReference type="EMBL" id="KAK3266455.1"/>
    </source>
</evidence>
<proteinExistence type="predicted"/>
<reference evidence="1 2" key="1">
    <citation type="journal article" date="2015" name="Genome Biol. Evol.">
        <title>Comparative Genomics of a Bacterivorous Green Alga Reveals Evolutionary Causalities and Consequences of Phago-Mixotrophic Mode of Nutrition.</title>
        <authorList>
            <person name="Burns J.A."/>
            <person name="Paasch A."/>
            <person name="Narechania A."/>
            <person name="Kim E."/>
        </authorList>
    </citation>
    <scope>NUCLEOTIDE SEQUENCE [LARGE SCALE GENOMIC DNA]</scope>
    <source>
        <strain evidence="1 2">PLY_AMNH</strain>
    </source>
</reference>
<dbReference type="AlphaFoldDB" id="A0AAE0FV53"/>
<sequence>YVSVFKVLIGSIAGDGWFQRAHLWNLIFLQRVDGSFEMSHHLAKVLKAGPPNEDLEINPVSAHDAQALRDSIPCRLRAIYGGDVKNQSLQELWSTILVLAQLKEYPYQWTENPNDPEETHVTLRGRSEMFIQDQCCEHPAIEPLLQELRQEATNIVNQWSEDFGQLMRELYERQHGHDAKGPVGFCKFRALDSAGKRRQMRAAWLRGWRSMKRTGKWVAKAHPLTAIYMVGATEPFSRSERILTQVGTRMWPASPSLLGHLYVEMMRLRCTGHSFRLSMH</sequence>
<gene>
    <name evidence="1" type="ORF">CYMTET_24922</name>
</gene>
<dbReference type="Proteomes" id="UP001190700">
    <property type="component" value="Unassembled WGS sequence"/>
</dbReference>
<comment type="caution">
    <text evidence="1">The sequence shown here is derived from an EMBL/GenBank/DDBJ whole genome shotgun (WGS) entry which is preliminary data.</text>
</comment>
<evidence type="ECO:0000313" key="2">
    <source>
        <dbReference type="Proteomes" id="UP001190700"/>
    </source>
</evidence>
<keyword evidence="2" id="KW-1185">Reference proteome</keyword>
<name>A0AAE0FV53_9CHLO</name>
<feature type="non-terminal residue" evidence="1">
    <location>
        <position position="1"/>
    </location>
</feature>
<accession>A0AAE0FV53</accession>
<dbReference type="EMBL" id="LGRX02013067">
    <property type="protein sequence ID" value="KAK3266455.1"/>
    <property type="molecule type" value="Genomic_DNA"/>
</dbReference>
<protein>
    <submittedName>
        <fullName evidence="1">Uncharacterized protein</fullName>
    </submittedName>
</protein>
<organism evidence="1 2">
    <name type="scientific">Cymbomonas tetramitiformis</name>
    <dbReference type="NCBI Taxonomy" id="36881"/>
    <lineage>
        <taxon>Eukaryota</taxon>
        <taxon>Viridiplantae</taxon>
        <taxon>Chlorophyta</taxon>
        <taxon>Pyramimonadophyceae</taxon>
        <taxon>Pyramimonadales</taxon>
        <taxon>Pyramimonadaceae</taxon>
        <taxon>Cymbomonas</taxon>
    </lineage>
</organism>